<reference evidence="2" key="1">
    <citation type="journal article" date="2024" name="Front. Bioeng. Biotechnol.">
        <title>Genome-scale model development and genomic sequencing of the oleaginous clade Lipomyces.</title>
        <authorList>
            <person name="Czajka J.J."/>
            <person name="Han Y."/>
            <person name="Kim J."/>
            <person name="Mondo S.J."/>
            <person name="Hofstad B.A."/>
            <person name="Robles A."/>
            <person name="Haridas S."/>
            <person name="Riley R."/>
            <person name="LaButti K."/>
            <person name="Pangilinan J."/>
            <person name="Andreopoulos W."/>
            <person name="Lipzen A."/>
            <person name="Yan J."/>
            <person name="Wang M."/>
            <person name="Ng V."/>
            <person name="Grigoriev I.V."/>
            <person name="Spatafora J.W."/>
            <person name="Magnuson J.K."/>
            <person name="Baker S.E."/>
            <person name="Pomraning K.R."/>
        </authorList>
    </citation>
    <scope>NUCLEOTIDE SEQUENCE [LARGE SCALE GENOMIC DNA]</scope>
    <source>
        <strain evidence="2">CBS 10300</strain>
    </source>
</reference>
<sequence>MESEKHSLESLGILKKLAANDRPSREAGISAFETHLRSSQDISELDFLKVWKGLYYCMWMTDRPKAQQAMATKLPSMLLLAHDDNATKFVDAFWATICREWNNIDGLRVDKFYLLIRRFVHMMFRRLSQSNWERSMVEKWSDILIAYPLNPTNAGIPDGIRYHMIDIYVDELERAVNEFEMSFTFTNSDKDRYSSAGHSIAEIMRPFEILARDGKSKVVKKRVIGDVLHDTRLESRWNYATPQISPPTDVGNKHSKKKVRIK</sequence>
<name>A0ACC3TLP0_9ASCO</name>
<protein>
    <submittedName>
        <fullName evidence="1">Uncharacterized protein</fullName>
    </submittedName>
</protein>
<organism evidence="1 2">
    <name type="scientific">Lipomyces orientalis</name>
    <dbReference type="NCBI Taxonomy" id="1233043"/>
    <lineage>
        <taxon>Eukaryota</taxon>
        <taxon>Fungi</taxon>
        <taxon>Dikarya</taxon>
        <taxon>Ascomycota</taxon>
        <taxon>Saccharomycotina</taxon>
        <taxon>Lipomycetes</taxon>
        <taxon>Lipomycetales</taxon>
        <taxon>Lipomycetaceae</taxon>
        <taxon>Lipomyces</taxon>
    </lineage>
</organism>
<evidence type="ECO:0000313" key="2">
    <source>
        <dbReference type="Proteomes" id="UP001489719"/>
    </source>
</evidence>
<keyword evidence="2" id="KW-1185">Reference proteome</keyword>
<dbReference type="EMBL" id="MU970084">
    <property type="protein sequence ID" value="KAK9322082.1"/>
    <property type="molecule type" value="Genomic_DNA"/>
</dbReference>
<accession>A0ACC3TLP0</accession>
<gene>
    <name evidence="1" type="ORF">V1517DRAFT_324586</name>
</gene>
<evidence type="ECO:0000313" key="1">
    <source>
        <dbReference type="EMBL" id="KAK9322082.1"/>
    </source>
</evidence>
<dbReference type="Proteomes" id="UP001489719">
    <property type="component" value="Unassembled WGS sequence"/>
</dbReference>
<comment type="caution">
    <text evidence="1">The sequence shown here is derived from an EMBL/GenBank/DDBJ whole genome shotgun (WGS) entry which is preliminary data.</text>
</comment>
<proteinExistence type="predicted"/>